<sequence>MKQHSVLPGAASFYYQAGSSAVLLCHGFSGTPQSVQEVAAALFEHGYSVYAPLLSGHGTHYTDLEHVTAADWKRDVEKAYEWLASRHERIFIMGQSMGGTLASYLASSAEKAAGMILINAAMEVPCLAEMAEASTSSFIAEGEPDIHDTSQQEIAYLHLPVHAIRELVGLTREVEPMLSSISIPALLFKSAVDHVVPPENTTKIYQSILSEDKTSITLPNSYHVATMDYDKQIIIDHTASFMNRLSTLEQQVPGKGHE</sequence>
<accession>A0A419UX85</accession>
<evidence type="ECO:0000313" key="4">
    <source>
        <dbReference type="EMBL" id="RKD69752.1"/>
    </source>
</evidence>
<dbReference type="RefSeq" id="WP_120194307.1">
    <property type="nucleotide sequence ID" value="NZ_RAPK01000011.1"/>
</dbReference>
<dbReference type="InterPro" id="IPR029058">
    <property type="entry name" value="AB_hydrolase_fold"/>
</dbReference>
<evidence type="ECO:0000313" key="5">
    <source>
        <dbReference type="Proteomes" id="UP000285120"/>
    </source>
</evidence>
<name>A0A419UX85_9BACL</name>
<dbReference type="PANTHER" id="PTHR11614">
    <property type="entry name" value="PHOSPHOLIPASE-RELATED"/>
    <property type="match status" value="1"/>
</dbReference>
<organism evidence="4 5">
    <name type="scientific">Sinobaca qinghaiensis</name>
    <dbReference type="NCBI Taxonomy" id="342944"/>
    <lineage>
        <taxon>Bacteria</taxon>
        <taxon>Bacillati</taxon>
        <taxon>Bacillota</taxon>
        <taxon>Bacilli</taxon>
        <taxon>Bacillales</taxon>
        <taxon>Sporolactobacillaceae</taxon>
        <taxon>Sinobaca</taxon>
    </lineage>
</organism>
<dbReference type="Proteomes" id="UP000285120">
    <property type="component" value="Unassembled WGS sequence"/>
</dbReference>
<dbReference type="SUPFAM" id="SSF53474">
    <property type="entry name" value="alpha/beta-Hydrolases"/>
    <property type="match status" value="1"/>
</dbReference>
<dbReference type="EMBL" id="RAPK01000011">
    <property type="protein sequence ID" value="RKD69752.1"/>
    <property type="molecule type" value="Genomic_DNA"/>
</dbReference>
<feature type="binding site" evidence="2">
    <location>
        <position position="28"/>
    </location>
    <ligand>
        <name>substrate</name>
    </ligand>
</feature>
<protein>
    <submittedName>
        <fullName evidence="4">Carboxylesterase</fullName>
    </submittedName>
</protein>
<feature type="domain" description="Serine aminopeptidase S33" evidence="3">
    <location>
        <begin position="20"/>
        <end position="228"/>
    </location>
</feature>
<dbReference type="OrthoDB" id="9786110at2"/>
<dbReference type="PIRSF" id="PIRSF017388">
    <property type="entry name" value="Esterase_lipase"/>
    <property type="match status" value="1"/>
</dbReference>
<evidence type="ECO:0000256" key="2">
    <source>
        <dbReference type="PIRSR" id="PIRSR017388-2"/>
    </source>
</evidence>
<dbReference type="Pfam" id="PF12146">
    <property type="entry name" value="Hydrolase_4"/>
    <property type="match status" value="1"/>
</dbReference>
<reference evidence="4 5" key="1">
    <citation type="submission" date="2018-09" db="EMBL/GenBank/DDBJ databases">
        <title>Genomic Encyclopedia of Archaeal and Bacterial Type Strains, Phase II (KMG-II): from individual species to whole genera.</title>
        <authorList>
            <person name="Goeker M."/>
        </authorList>
    </citation>
    <scope>NUCLEOTIDE SEQUENCE [LARGE SCALE GENOMIC DNA]</scope>
    <source>
        <strain evidence="4 5">DSM 17008</strain>
    </source>
</reference>
<evidence type="ECO:0000259" key="3">
    <source>
        <dbReference type="Pfam" id="PF12146"/>
    </source>
</evidence>
<dbReference type="InterPro" id="IPR022742">
    <property type="entry name" value="Hydrolase_4"/>
</dbReference>
<dbReference type="InterPro" id="IPR051044">
    <property type="entry name" value="MAG_DAG_Lipase"/>
</dbReference>
<feature type="active site" description="Charge relay system" evidence="1">
    <location>
        <position position="223"/>
    </location>
</feature>
<keyword evidence="5" id="KW-1185">Reference proteome</keyword>
<gene>
    <name evidence="4" type="ORF">ATL39_3179</name>
</gene>
<dbReference type="InterPro" id="IPR012354">
    <property type="entry name" value="Esterase_lipase"/>
</dbReference>
<feature type="active site" description="Nucleophile" evidence="1">
    <location>
        <position position="96"/>
    </location>
</feature>
<proteinExistence type="predicted"/>
<dbReference type="AlphaFoldDB" id="A0A419UX85"/>
<comment type="caution">
    <text evidence="4">The sequence shown here is derived from an EMBL/GenBank/DDBJ whole genome shotgun (WGS) entry which is preliminary data.</text>
</comment>
<feature type="active site" description="Charge relay system" evidence="1">
    <location>
        <position position="193"/>
    </location>
</feature>
<evidence type="ECO:0000256" key="1">
    <source>
        <dbReference type="PIRSR" id="PIRSR017388-1"/>
    </source>
</evidence>
<feature type="binding site" evidence="2">
    <location>
        <position position="97"/>
    </location>
    <ligand>
        <name>substrate</name>
    </ligand>
</feature>
<dbReference type="Gene3D" id="3.40.50.1820">
    <property type="entry name" value="alpha/beta hydrolase"/>
    <property type="match status" value="1"/>
</dbReference>
<dbReference type="GO" id="GO:0052689">
    <property type="term" value="F:carboxylic ester hydrolase activity"/>
    <property type="evidence" value="ECO:0007669"/>
    <property type="project" value="InterPro"/>
</dbReference>